<feature type="signal peptide" evidence="1">
    <location>
        <begin position="1"/>
        <end position="20"/>
    </location>
</feature>
<dbReference type="AlphaFoldDB" id="A0A1M7SMS8"/>
<evidence type="ECO:0000259" key="2">
    <source>
        <dbReference type="PROSITE" id="PS51662"/>
    </source>
</evidence>
<evidence type="ECO:0000313" key="4">
    <source>
        <dbReference type="Proteomes" id="UP000184391"/>
    </source>
</evidence>
<dbReference type="InterPro" id="IPR011042">
    <property type="entry name" value="6-blade_b-propeller_TolB-like"/>
</dbReference>
<dbReference type="SUPFAM" id="SSF50956">
    <property type="entry name" value="Thermostable phytase (3-phytase)"/>
    <property type="match status" value="1"/>
</dbReference>
<dbReference type="Proteomes" id="UP000184391">
    <property type="component" value="Unassembled WGS sequence"/>
</dbReference>
<evidence type="ECO:0000256" key="1">
    <source>
        <dbReference type="SAM" id="SignalP"/>
    </source>
</evidence>
<keyword evidence="4" id="KW-1185">Reference proteome</keyword>
<sequence length="351" mass="36152">MIRPFHGFALVTLGIAAACASVPAITGDPAVTVTARAETVPVGTSNEDAADDPAIWRNPADPAASLIVGTDKKGGLYVYDLTGAQKSFLPAPGMNNVDLVEIEHGRILVIASDRADLATAHLFLALLDPATASLAPAGRIAVGPGEGYGICIARPAGKDEVVVFSAPKNGTIYRTTLAGTGTSGGTGADFVAATTTLATVASQPEGCIADPRTATLYIGEEATGIWAIDMNTGEKRLVAPVDNRMLVADLEGLAIAPEGESGGYLVASSQGDNAYAVYRLPGVIPVGRFRIAAGPFGSTEETDGIELDNRDFGPDFPGGIFIAQDGVNPPQAQNFKYARWDEILAALEAGQ</sequence>
<reference evidence="4" key="1">
    <citation type="submission" date="2016-12" db="EMBL/GenBank/DDBJ databases">
        <authorList>
            <person name="Varghese N."/>
            <person name="Submissions S."/>
        </authorList>
    </citation>
    <scope>NUCLEOTIDE SEQUENCE [LARGE SCALE GENOMIC DNA]</scope>
    <source>
        <strain evidence="4">DSM 11032</strain>
    </source>
</reference>
<name>A0A1M7SMS8_9SPHN</name>
<dbReference type="Pfam" id="PF02333">
    <property type="entry name" value="Phytase"/>
    <property type="match status" value="1"/>
</dbReference>
<gene>
    <name evidence="3" type="ORF">SAMN02745193_02026</name>
</gene>
<dbReference type="STRING" id="198312.SAMN02745193_02026"/>
<protein>
    <submittedName>
        <fullName evidence="3">3-phytase</fullName>
    </submittedName>
</protein>
<proteinExistence type="predicted"/>
<dbReference type="PROSITE" id="PS51257">
    <property type="entry name" value="PROKAR_LIPOPROTEIN"/>
    <property type="match status" value="1"/>
</dbReference>
<feature type="chain" id="PRO_5012319785" evidence="1">
    <location>
        <begin position="21"/>
        <end position="351"/>
    </location>
</feature>
<dbReference type="EMBL" id="FRDF01000011">
    <property type="protein sequence ID" value="SHN59775.1"/>
    <property type="molecule type" value="Genomic_DNA"/>
</dbReference>
<dbReference type="OrthoDB" id="8696437at2"/>
<dbReference type="GO" id="GO:0016158">
    <property type="term" value="F:inositol hexakisphosphate 3-phosphatase activity"/>
    <property type="evidence" value="ECO:0007669"/>
    <property type="project" value="InterPro"/>
</dbReference>
<dbReference type="PROSITE" id="PS51662">
    <property type="entry name" value="BP_PHYTASE"/>
    <property type="match status" value="1"/>
</dbReference>
<keyword evidence="1" id="KW-0732">Signal</keyword>
<dbReference type="Gene3D" id="2.120.10.30">
    <property type="entry name" value="TolB, C-terminal domain"/>
    <property type="match status" value="1"/>
</dbReference>
<feature type="domain" description="BPP" evidence="2">
    <location>
        <begin position="23"/>
        <end position="347"/>
    </location>
</feature>
<evidence type="ECO:0000313" key="3">
    <source>
        <dbReference type="EMBL" id="SHN59775.1"/>
    </source>
</evidence>
<accession>A0A1M7SMS8</accession>
<dbReference type="InterPro" id="IPR003431">
    <property type="entry name" value="B-propeller_Phytase"/>
</dbReference>
<organism evidence="3 4">
    <name type="scientific">Erythrobacter sanguineus</name>
    <dbReference type="NCBI Taxonomy" id="198312"/>
    <lineage>
        <taxon>Bacteria</taxon>
        <taxon>Pseudomonadati</taxon>
        <taxon>Pseudomonadota</taxon>
        <taxon>Alphaproteobacteria</taxon>
        <taxon>Sphingomonadales</taxon>
        <taxon>Erythrobacteraceae</taxon>
        <taxon>Erythrobacter/Porphyrobacter group</taxon>
        <taxon>Erythrobacter</taxon>
    </lineage>
</organism>
<dbReference type="RefSeq" id="WP_072674764.1">
    <property type="nucleotide sequence ID" value="NZ_FRDF01000011.1"/>
</dbReference>